<evidence type="ECO:0000259" key="2">
    <source>
        <dbReference type="Pfam" id="PF13449"/>
    </source>
</evidence>
<evidence type="ECO:0000313" key="3">
    <source>
        <dbReference type="EMBL" id="MBB4857999.1"/>
    </source>
</evidence>
<gene>
    <name evidence="3" type="ORF">HNO88_001313</name>
</gene>
<feature type="domain" description="Phytase-like" evidence="2">
    <location>
        <begin position="59"/>
        <end position="302"/>
    </location>
</feature>
<sequence>MLIIGVALTTWLRSERWLVVPNDTLRFTAIKLSPRDVVKAHLGPFELESAWHMTLGSYKFGGYSALLSLPDGRLLAISDFGRFLAFTPPGQGQHKARHGNLIRDPRNDKRKVDSESATRDPRTGTIWLGMEFLNGFVRLGPNWVENGRSQPESMAGWGENSGAEAMIRLADGRFVALSEGAREWLWPRHHDGVIFSGDPVAKPASGQGFTFDGPSAFDPVDMAQLPDGRVLVLMRTLIWPLPERFAGRIAIGDPARIKSGETWHVTEVARLASTLPVDNFEGMAVTPRGDGKVIVWLISDDNQTRIQRTLLWKLVVDPAKLPR</sequence>
<organism evidence="3 4">
    <name type="scientific">Novosphingobium chloroacetimidivorans</name>
    <dbReference type="NCBI Taxonomy" id="1428314"/>
    <lineage>
        <taxon>Bacteria</taxon>
        <taxon>Pseudomonadati</taxon>
        <taxon>Pseudomonadota</taxon>
        <taxon>Alphaproteobacteria</taxon>
        <taxon>Sphingomonadales</taxon>
        <taxon>Sphingomonadaceae</taxon>
        <taxon>Novosphingobium</taxon>
    </lineage>
</organism>
<evidence type="ECO:0000256" key="1">
    <source>
        <dbReference type="SAM" id="MobiDB-lite"/>
    </source>
</evidence>
<name>A0A7W7K835_9SPHN</name>
<accession>A0A7W7K835</accession>
<dbReference type="CDD" id="cd15482">
    <property type="entry name" value="Sialidase_non-viral"/>
    <property type="match status" value="1"/>
</dbReference>
<feature type="compositionally biased region" description="Basic and acidic residues" evidence="1">
    <location>
        <begin position="101"/>
        <end position="120"/>
    </location>
</feature>
<reference evidence="3 4" key="1">
    <citation type="submission" date="2020-08" db="EMBL/GenBank/DDBJ databases">
        <title>Functional genomics of gut bacteria from endangered species of beetles.</title>
        <authorList>
            <person name="Carlos-Shanley C."/>
        </authorList>
    </citation>
    <scope>NUCLEOTIDE SEQUENCE [LARGE SCALE GENOMIC DNA]</scope>
    <source>
        <strain evidence="3 4">S00245</strain>
    </source>
</reference>
<feature type="region of interest" description="Disordered" evidence="1">
    <location>
        <begin position="89"/>
        <end position="120"/>
    </location>
</feature>
<protein>
    <recommendedName>
        <fullName evidence="2">Phytase-like domain-containing protein</fullName>
    </recommendedName>
</protein>
<dbReference type="Pfam" id="PF13449">
    <property type="entry name" value="Phytase-like"/>
    <property type="match status" value="1"/>
</dbReference>
<comment type="caution">
    <text evidence="3">The sequence shown here is derived from an EMBL/GenBank/DDBJ whole genome shotgun (WGS) entry which is preliminary data.</text>
</comment>
<dbReference type="EMBL" id="JACHLR010000004">
    <property type="protein sequence ID" value="MBB4857999.1"/>
    <property type="molecule type" value="Genomic_DNA"/>
</dbReference>
<keyword evidence="4" id="KW-1185">Reference proteome</keyword>
<dbReference type="RefSeq" id="WP_246381236.1">
    <property type="nucleotide sequence ID" value="NZ_JACHLR010000004.1"/>
</dbReference>
<dbReference type="AlphaFoldDB" id="A0A7W7K835"/>
<evidence type="ECO:0000313" key="4">
    <source>
        <dbReference type="Proteomes" id="UP000555448"/>
    </source>
</evidence>
<dbReference type="InterPro" id="IPR027372">
    <property type="entry name" value="Phytase-like_dom"/>
</dbReference>
<dbReference type="Proteomes" id="UP000555448">
    <property type="component" value="Unassembled WGS sequence"/>
</dbReference>
<proteinExistence type="predicted"/>